<dbReference type="AlphaFoldDB" id="A0A9X4SPG4"/>
<dbReference type="GO" id="GO:0016757">
    <property type="term" value="F:glycosyltransferase activity"/>
    <property type="evidence" value="ECO:0007669"/>
    <property type="project" value="UniProtKB-KW"/>
</dbReference>
<dbReference type="InterPro" id="IPR001173">
    <property type="entry name" value="Glyco_trans_2-like"/>
</dbReference>
<gene>
    <name evidence="3" type="ORF">NF708_11340</name>
</gene>
<dbReference type="RefSeq" id="WP_279364614.1">
    <property type="nucleotide sequence ID" value="NZ_JAMWGI010000016.1"/>
</dbReference>
<dbReference type="CDD" id="cd06423">
    <property type="entry name" value="CESA_like"/>
    <property type="match status" value="1"/>
</dbReference>
<dbReference type="PANTHER" id="PTHR43630:SF2">
    <property type="entry name" value="GLYCOSYLTRANSFERASE"/>
    <property type="match status" value="1"/>
</dbReference>
<keyword evidence="3" id="KW-0328">Glycosyltransferase</keyword>
<keyword evidence="3" id="KW-0808">Transferase</keyword>
<dbReference type="InterPro" id="IPR029044">
    <property type="entry name" value="Nucleotide-diphossugar_trans"/>
</dbReference>
<feature type="domain" description="Glycosyltransferase 2-like" evidence="2">
    <location>
        <begin position="29"/>
        <end position="145"/>
    </location>
</feature>
<name>A0A9X4SPG4_9LACT</name>
<protein>
    <submittedName>
        <fullName evidence="3">Glycosyltransferase</fullName>
        <ecNumber evidence="3">2.4.-.-</ecNumber>
    </submittedName>
</protein>
<evidence type="ECO:0000313" key="4">
    <source>
        <dbReference type="Proteomes" id="UP001153203"/>
    </source>
</evidence>
<accession>A0A9X4SPG4</accession>
<keyword evidence="1" id="KW-1133">Transmembrane helix</keyword>
<evidence type="ECO:0000256" key="1">
    <source>
        <dbReference type="SAM" id="Phobius"/>
    </source>
</evidence>
<dbReference type="SUPFAM" id="SSF53448">
    <property type="entry name" value="Nucleotide-diphospho-sugar transferases"/>
    <property type="match status" value="1"/>
</dbReference>
<dbReference type="EMBL" id="JAMWGI010000016">
    <property type="protein sequence ID" value="MDG6194552.1"/>
    <property type="molecule type" value="Genomic_DNA"/>
</dbReference>
<dbReference type="Pfam" id="PF00535">
    <property type="entry name" value="Glycos_transf_2"/>
    <property type="match status" value="1"/>
</dbReference>
<sequence>MAANIYDAKYTIFHGKNRRKIHSYNPDVTIIIPAFNEEKCIERTLKSVYHSKYSNKKVIVVDDGSSDNTSYIVKQFINKHNDFNLELIVQKNGGKSTAINNALFKKVDSELTMVLDADSELTSDAIEKAVKWFINSNIIALAINVKMLYIPNLVGLSQKYEFISAYRGKCAEHVLKTMYIVGGIGSTFRTKALKEVNGYDTDTPTEDIDLTLKLISHYGNKKNIIGYANDSIVYTQPVQKFSSLLKQRYRWKYGRFVAFVKYKSLFFNIDNKFSKTLTFYQLPMAIIQEIFMIIEPYIYLYLLWVVINYKSIPLLFSMLLYCTIIVGLSMIKSGTSLKQQLLILIVAPLNFFLSYILTLVEYFSLINSIIHSRSIFDYKKNHASWNHVERM</sequence>
<evidence type="ECO:0000313" key="3">
    <source>
        <dbReference type="EMBL" id="MDG6194552.1"/>
    </source>
</evidence>
<dbReference type="EC" id="2.4.-.-" evidence="3"/>
<feature type="transmembrane region" description="Helical" evidence="1">
    <location>
        <begin position="282"/>
        <end position="306"/>
    </location>
</feature>
<dbReference type="Proteomes" id="UP001153203">
    <property type="component" value="Unassembled WGS sequence"/>
</dbReference>
<dbReference type="Gene3D" id="3.90.550.10">
    <property type="entry name" value="Spore Coat Polysaccharide Biosynthesis Protein SpsA, Chain A"/>
    <property type="match status" value="1"/>
</dbReference>
<feature type="transmembrane region" description="Helical" evidence="1">
    <location>
        <begin position="343"/>
        <end position="365"/>
    </location>
</feature>
<reference evidence="3" key="1">
    <citation type="submission" date="2022-06" db="EMBL/GenBank/DDBJ databases">
        <title>Lactococcus from bovine mastitis in China.</title>
        <authorList>
            <person name="Lin Y."/>
            <person name="Han B."/>
        </authorList>
    </citation>
    <scope>NUCLEOTIDE SEQUENCE</scope>
    <source>
        <strain evidence="3">Hebei-B-39</strain>
    </source>
</reference>
<keyword evidence="1" id="KW-0472">Membrane</keyword>
<comment type="caution">
    <text evidence="3">The sequence shown here is derived from an EMBL/GenBank/DDBJ whole genome shotgun (WGS) entry which is preliminary data.</text>
</comment>
<organism evidence="3 4">
    <name type="scientific">Lactococcus formosensis</name>
    <dbReference type="NCBI Taxonomy" id="1281486"/>
    <lineage>
        <taxon>Bacteria</taxon>
        <taxon>Bacillati</taxon>
        <taxon>Bacillota</taxon>
        <taxon>Bacilli</taxon>
        <taxon>Lactobacillales</taxon>
        <taxon>Streptococcaceae</taxon>
        <taxon>Lactococcus</taxon>
    </lineage>
</organism>
<dbReference type="PANTHER" id="PTHR43630">
    <property type="entry name" value="POLY-BETA-1,6-N-ACETYL-D-GLUCOSAMINE SYNTHASE"/>
    <property type="match status" value="1"/>
</dbReference>
<keyword evidence="1" id="KW-0812">Transmembrane</keyword>
<proteinExistence type="predicted"/>
<evidence type="ECO:0000259" key="2">
    <source>
        <dbReference type="Pfam" id="PF00535"/>
    </source>
</evidence>
<feature type="transmembrane region" description="Helical" evidence="1">
    <location>
        <begin position="312"/>
        <end position="331"/>
    </location>
</feature>